<keyword evidence="3" id="KW-1185">Reference proteome</keyword>
<accession>A0ABU9MBZ9</accession>
<feature type="region of interest" description="Disordered" evidence="1">
    <location>
        <begin position="1"/>
        <end position="43"/>
    </location>
</feature>
<proteinExistence type="predicted"/>
<evidence type="ECO:0000313" key="3">
    <source>
        <dbReference type="Proteomes" id="UP001467669"/>
    </source>
</evidence>
<gene>
    <name evidence="2" type="ORF">AAGW23_20325</name>
</gene>
<comment type="caution">
    <text evidence="2">The sequence shown here is derived from an EMBL/GenBank/DDBJ whole genome shotgun (WGS) entry which is preliminary data.</text>
</comment>
<protein>
    <submittedName>
        <fullName evidence="2">Uncharacterized protein</fullName>
    </submittedName>
</protein>
<sequence length="43" mass="4643">MAYEQMQQIAAPDRNERMATPGHSPNGVDRQRTGSGRTGGISI</sequence>
<reference evidence="2 3" key="1">
    <citation type="submission" date="2024-04" db="EMBL/GenBank/DDBJ databases">
        <title>Draft Genome Sequence of Isolates Cultured from Underwater Hawaii Seamounts in the North Pacific Ocean.</title>
        <authorList>
            <person name="Sharma I."/>
            <person name="Darden B."/>
            <person name="Creggett J."/>
            <person name="Taylor S."/>
            <person name="Grant M.P."/>
            <person name="Scott J."/>
            <person name="Attles S."/>
            <person name="Walker S."/>
            <person name="Johnson G."/>
            <person name="St. Cloud C."/>
        </authorList>
    </citation>
    <scope>NUCLEOTIDE SEQUENCE [LARGE SCALE GENOMIC DNA]</scope>
    <source>
        <strain evidence="2 3">03GJ23</strain>
    </source>
</reference>
<name>A0ABU9MBZ9_STUCH</name>
<evidence type="ECO:0000256" key="1">
    <source>
        <dbReference type="SAM" id="MobiDB-lite"/>
    </source>
</evidence>
<evidence type="ECO:0000313" key="2">
    <source>
        <dbReference type="EMBL" id="MEL7561191.1"/>
    </source>
</evidence>
<organism evidence="2 3">
    <name type="scientific">Stutzerimonas chloritidismutans</name>
    <name type="common">Pseudomonas chloritidismutans</name>
    <dbReference type="NCBI Taxonomy" id="203192"/>
    <lineage>
        <taxon>Bacteria</taxon>
        <taxon>Pseudomonadati</taxon>
        <taxon>Pseudomonadota</taxon>
        <taxon>Gammaproteobacteria</taxon>
        <taxon>Pseudomonadales</taxon>
        <taxon>Pseudomonadaceae</taxon>
        <taxon>Stutzerimonas</taxon>
    </lineage>
</organism>
<dbReference type="Proteomes" id="UP001467669">
    <property type="component" value="Unassembled WGS sequence"/>
</dbReference>
<dbReference type="RefSeq" id="WP_342408085.1">
    <property type="nucleotide sequence ID" value="NZ_JBCFXD010000020.1"/>
</dbReference>
<dbReference type="EMBL" id="JBCFXD010000020">
    <property type="protein sequence ID" value="MEL7561191.1"/>
    <property type="molecule type" value="Genomic_DNA"/>
</dbReference>